<dbReference type="GO" id="GO:0051539">
    <property type="term" value="F:4 iron, 4 sulfur cluster binding"/>
    <property type="evidence" value="ECO:0007669"/>
    <property type="project" value="TreeGrafter"/>
</dbReference>
<dbReference type="Pfam" id="PF20903">
    <property type="entry name" value="SPL"/>
    <property type="match status" value="1"/>
</dbReference>
<gene>
    <name evidence="1" type="ORF">Ga0074115_10851</name>
    <name evidence="2" type="ORF">Ga0076813_135415</name>
</gene>
<dbReference type="PANTHER" id="PTHR37822">
    <property type="entry name" value="SPORE PHOTOPRODUCT LYASE-RELATED"/>
    <property type="match status" value="1"/>
</dbReference>
<evidence type="ECO:0000313" key="2">
    <source>
        <dbReference type="EMBL" id="KRT58493.1"/>
    </source>
</evidence>
<keyword evidence="2" id="KW-0456">Lyase</keyword>
<evidence type="ECO:0000313" key="1">
    <source>
        <dbReference type="EMBL" id="KRT54640.1"/>
    </source>
</evidence>
<sequence>MGPTACVQLSAMSRNDDYENRLNGQLEQAGIARLSPEQHKFIEEQARIYRFSFQELRQLGEICTDLQMWGEPPIEQLWSGLEPPSGAGKAARQQILQQLQLHRQRLREMPNHYPESSPRSPDATDRIRRVTEERPQLGLGWCPVASSRTRCCNLLTLDAVQNCGFDCSYCSIQSFYHGDEVRFDASFAQKLERLEIDPQKIYHIGTGQSSDSLMWGNQAGILDALMAFARRHPNVILELKTKSKNIAYLLKNDIPANVLCTWSLNPQTLIDNEEHLTASLEERLAAARRLADRGILVGFHFHPMIHYDRWREEYGAIFSRLVEVFDPAEVALVSLGTLTYIKSVLKKLRGREGLRSQILKMPMVEAAGKLSYPDAIKIEMFSHAYTGLTPWHDQVFFYLCMESPTLWQPVFGVEYADNGALEQVMKQSYLAKIEQRRRGIG</sequence>
<dbReference type="CDD" id="cd01335">
    <property type="entry name" value="Radical_SAM"/>
    <property type="match status" value="1"/>
</dbReference>
<dbReference type="GO" id="GO:0003913">
    <property type="term" value="F:DNA photolyase activity"/>
    <property type="evidence" value="ECO:0007669"/>
    <property type="project" value="TreeGrafter"/>
</dbReference>
<dbReference type="EMBL" id="LDXT01000089">
    <property type="protein sequence ID" value="KRT54640.1"/>
    <property type="molecule type" value="Genomic_DNA"/>
</dbReference>
<dbReference type="Gene3D" id="3.80.30.30">
    <property type="match status" value="1"/>
</dbReference>
<reference evidence="3 4" key="1">
    <citation type="submission" date="2015-11" db="EMBL/GenBank/DDBJ databases">
        <title>The genome of Candidatus Endoriftia persephone in Ridgeia piscesae and population structure of the North Eastern Pacific vestimentiferan symbionts.</title>
        <authorList>
            <person name="Perez M."/>
            <person name="Juniper K.S."/>
        </authorList>
    </citation>
    <scope>NUCLEOTIDE SEQUENCE [LARGE SCALE GENOMIC DNA]</scope>
    <source>
        <strain evidence="2">Ind10</strain>
        <strain evidence="1">Ind11</strain>
    </source>
</reference>
<evidence type="ECO:0000313" key="4">
    <source>
        <dbReference type="Proteomes" id="UP000051634"/>
    </source>
</evidence>
<accession>A0A0T5YVG4</accession>
<dbReference type="AlphaFoldDB" id="A0A0T5YVG4"/>
<name>A0A0T5YVG4_9GAMM</name>
<dbReference type="GO" id="GO:0042601">
    <property type="term" value="C:endospore-forming forespore"/>
    <property type="evidence" value="ECO:0007669"/>
    <property type="project" value="TreeGrafter"/>
</dbReference>
<dbReference type="EMBL" id="LMXI01000340">
    <property type="protein sequence ID" value="KRT58493.1"/>
    <property type="molecule type" value="Genomic_DNA"/>
</dbReference>
<evidence type="ECO:0000313" key="3">
    <source>
        <dbReference type="Proteomes" id="UP000051276"/>
    </source>
</evidence>
<dbReference type="Proteomes" id="UP000051634">
    <property type="component" value="Unassembled WGS sequence"/>
</dbReference>
<dbReference type="PATRIC" id="fig|54398.3.peg.1379"/>
<protein>
    <submittedName>
        <fullName evidence="2">Spore photoproduct lyase</fullName>
    </submittedName>
</protein>
<proteinExistence type="predicted"/>
<keyword evidence="4" id="KW-1185">Reference proteome</keyword>
<dbReference type="PANTHER" id="PTHR37822:SF2">
    <property type="entry name" value="SPORE PHOTOPRODUCT LYASE"/>
    <property type="match status" value="1"/>
</dbReference>
<dbReference type="GO" id="GO:1904047">
    <property type="term" value="F:S-adenosyl-L-methionine binding"/>
    <property type="evidence" value="ECO:0007669"/>
    <property type="project" value="TreeGrafter"/>
</dbReference>
<dbReference type="Proteomes" id="UP000051276">
    <property type="component" value="Unassembled WGS sequence"/>
</dbReference>
<dbReference type="STRING" id="54398.Ga0074115_10851"/>
<comment type="caution">
    <text evidence="1">The sequence shown here is derived from an EMBL/GenBank/DDBJ whole genome shotgun (WGS) entry which is preliminary data.</text>
</comment>
<organism evidence="1 4">
    <name type="scientific">endosymbiont of Ridgeia piscesae</name>
    <dbReference type="NCBI Taxonomy" id="54398"/>
    <lineage>
        <taxon>Bacteria</taxon>
        <taxon>Pseudomonadati</taxon>
        <taxon>Pseudomonadota</taxon>
        <taxon>Gammaproteobacteria</taxon>
        <taxon>sulfur-oxidizing symbionts</taxon>
    </lineage>
</organism>
<dbReference type="InterPro" id="IPR049539">
    <property type="entry name" value="SPL"/>
</dbReference>